<comment type="cofactor">
    <cofactor evidence="3">
        <name>pyridoxal 5'-phosphate</name>
        <dbReference type="ChEBI" id="CHEBI:597326"/>
    </cofactor>
</comment>
<feature type="domain" description="Alanine racemase N-terminal" evidence="5">
    <location>
        <begin position="39"/>
        <end position="250"/>
    </location>
</feature>
<comment type="caution">
    <text evidence="6">The sequence shown here is derived from an EMBL/GenBank/DDBJ whole genome shotgun (WGS) entry which is preliminary data.</text>
</comment>
<dbReference type="EMBL" id="JRES01001112">
    <property type="protein sequence ID" value="KNC25466.1"/>
    <property type="molecule type" value="Genomic_DNA"/>
</dbReference>
<dbReference type="HAMAP" id="MF_02087">
    <property type="entry name" value="PLP_homeostasis"/>
    <property type="match status" value="1"/>
</dbReference>
<dbReference type="AlphaFoldDB" id="A0A0L0BZQ0"/>
<dbReference type="Proteomes" id="UP000037069">
    <property type="component" value="Unassembled WGS sequence"/>
</dbReference>
<dbReference type="InterPro" id="IPR011078">
    <property type="entry name" value="PyrdxlP_homeostasis"/>
</dbReference>
<dbReference type="PIRSF" id="PIRSF004848">
    <property type="entry name" value="YBL036c_PLPDEIII"/>
    <property type="match status" value="1"/>
</dbReference>
<dbReference type="FunFam" id="3.20.20.10:FF:000007">
    <property type="entry name" value="Pyridoxal phosphate homeostasis protein"/>
    <property type="match status" value="1"/>
</dbReference>
<dbReference type="NCBIfam" id="TIGR00044">
    <property type="entry name" value="YggS family pyridoxal phosphate-dependent enzyme"/>
    <property type="match status" value="1"/>
</dbReference>
<evidence type="ECO:0000256" key="2">
    <source>
        <dbReference type="HAMAP-Rule" id="MF_03225"/>
    </source>
</evidence>
<evidence type="ECO:0000256" key="3">
    <source>
        <dbReference type="PIRSR" id="PIRSR004848-1"/>
    </source>
</evidence>
<evidence type="ECO:0000256" key="4">
    <source>
        <dbReference type="RuleBase" id="RU004514"/>
    </source>
</evidence>
<name>A0A0L0BZQ0_LUCCU</name>
<accession>A0A0L0BZQ0</accession>
<dbReference type="SUPFAM" id="SSF51419">
    <property type="entry name" value="PLP-binding barrel"/>
    <property type="match status" value="1"/>
</dbReference>
<dbReference type="Pfam" id="PF01168">
    <property type="entry name" value="Ala_racemase_N"/>
    <property type="match status" value="1"/>
</dbReference>
<dbReference type="InterPro" id="IPR001608">
    <property type="entry name" value="Ala_racemase_N"/>
</dbReference>
<evidence type="ECO:0000256" key="1">
    <source>
        <dbReference type="ARBA" id="ARBA00022898"/>
    </source>
</evidence>
<keyword evidence="7" id="KW-1185">Reference proteome</keyword>
<dbReference type="PANTHER" id="PTHR10146:SF14">
    <property type="entry name" value="PYRIDOXAL PHOSPHATE HOMEOSTASIS PROTEIN"/>
    <property type="match status" value="1"/>
</dbReference>
<dbReference type="InterPro" id="IPR029066">
    <property type="entry name" value="PLP-binding_barrel"/>
</dbReference>
<dbReference type="Gene3D" id="3.20.20.10">
    <property type="entry name" value="Alanine racemase"/>
    <property type="match status" value="1"/>
</dbReference>
<evidence type="ECO:0000259" key="5">
    <source>
        <dbReference type="Pfam" id="PF01168"/>
    </source>
</evidence>
<evidence type="ECO:0000313" key="6">
    <source>
        <dbReference type="EMBL" id="KNC25466.1"/>
    </source>
</evidence>
<proteinExistence type="inferred from homology"/>
<feature type="modified residue" description="N6-(pyridoxal phosphate)lysine" evidence="2 3">
    <location>
        <position position="45"/>
    </location>
</feature>
<dbReference type="PROSITE" id="PS01211">
    <property type="entry name" value="UPF0001"/>
    <property type="match status" value="1"/>
</dbReference>
<keyword evidence="1 2" id="KW-0663">Pyridoxal phosphate</keyword>
<comment type="function">
    <text evidence="2">Pyridoxal 5'-phosphate (PLP)-binding protein, which may be involved in intracellular homeostatic regulation of pyridoxal 5'-phosphate (PLP), the active form of vitamin B6.</text>
</comment>
<dbReference type="OMA" id="PLEWHMI"/>
<sequence>MIKRIMSDVDVKSGIQHILKRIDVAFEQRPKELKGDKPLLVAVSKTKPVEMIIDAYSVGQRHFGENYIQELVEKGNHPDILAKCPDIKWHFIGHLQSNKINKIIKLPNLYMIETVDSQKLANHLNNAWEKVEIENKQPLQVLIQINTSGEEAKNGVPPSEASSLFKFIKENLKQLDVKGVMTIGAFGYDYSQGPNPDFVKLMEVHKNICQENQLNEAELQVSMGMSDDFEKAIEMGSTIVRVGSSIFGYRAKKTTTA</sequence>
<dbReference type="OrthoDB" id="10264196at2759"/>
<organism evidence="6 7">
    <name type="scientific">Lucilia cuprina</name>
    <name type="common">Green bottle fly</name>
    <name type="synonym">Australian sheep blowfly</name>
    <dbReference type="NCBI Taxonomy" id="7375"/>
    <lineage>
        <taxon>Eukaryota</taxon>
        <taxon>Metazoa</taxon>
        <taxon>Ecdysozoa</taxon>
        <taxon>Arthropoda</taxon>
        <taxon>Hexapoda</taxon>
        <taxon>Insecta</taxon>
        <taxon>Pterygota</taxon>
        <taxon>Neoptera</taxon>
        <taxon>Endopterygota</taxon>
        <taxon>Diptera</taxon>
        <taxon>Brachycera</taxon>
        <taxon>Muscomorpha</taxon>
        <taxon>Oestroidea</taxon>
        <taxon>Calliphoridae</taxon>
        <taxon>Luciliinae</taxon>
        <taxon>Lucilia</taxon>
    </lineage>
</organism>
<protein>
    <recommendedName>
        <fullName evidence="2">Pyridoxal phosphate homeostasis protein</fullName>
        <shortName evidence="2">PLP homeostasis protein</shortName>
    </recommendedName>
</protein>
<dbReference type="GO" id="GO:0030170">
    <property type="term" value="F:pyridoxal phosphate binding"/>
    <property type="evidence" value="ECO:0007669"/>
    <property type="project" value="UniProtKB-UniRule"/>
</dbReference>
<evidence type="ECO:0000313" key="7">
    <source>
        <dbReference type="Proteomes" id="UP000037069"/>
    </source>
</evidence>
<comment type="similarity">
    <text evidence="2 4">Belongs to the pyridoxal phosphate-binding protein YggS/PROSC family.</text>
</comment>
<dbReference type="CDD" id="cd06822">
    <property type="entry name" value="PLPDE_III_YBL036c_euk"/>
    <property type="match status" value="1"/>
</dbReference>
<dbReference type="PANTHER" id="PTHR10146">
    <property type="entry name" value="PROLINE SYNTHETASE CO-TRANSCRIBED BACTERIAL HOMOLOG PROTEIN"/>
    <property type="match status" value="1"/>
</dbReference>
<gene>
    <name evidence="6" type="ORF">FF38_02152</name>
</gene>
<dbReference type="STRING" id="7375.A0A0L0BZQ0"/>
<reference evidence="6 7" key="1">
    <citation type="journal article" date="2015" name="Nat. Commun.">
        <title>Lucilia cuprina genome unlocks parasitic fly biology to underpin future interventions.</title>
        <authorList>
            <person name="Anstead C.A."/>
            <person name="Korhonen P.K."/>
            <person name="Young N.D."/>
            <person name="Hall R.S."/>
            <person name="Jex A.R."/>
            <person name="Murali S.C."/>
            <person name="Hughes D.S."/>
            <person name="Lee S.F."/>
            <person name="Perry T."/>
            <person name="Stroehlein A.J."/>
            <person name="Ansell B.R."/>
            <person name="Breugelmans B."/>
            <person name="Hofmann A."/>
            <person name="Qu J."/>
            <person name="Dugan S."/>
            <person name="Lee S.L."/>
            <person name="Chao H."/>
            <person name="Dinh H."/>
            <person name="Han Y."/>
            <person name="Doddapaneni H.V."/>
            <person name="Worley K.C."/>
            <person name="Muzny D.M."/>
            <person name="Ioannidis P."/>
            <person name="Waterhouse R.M."/>
            <person name="Zdobnov E.M."/>
            <person name="James P.J."/>
            <person name="Bagnall N.H."/>
            <person name="Kotze A.C."/>
            <person name="Gibbs R.A."/>
            <person name="Richards S."/>
            <person name="Batterham P."/>
            <person name="Gasser R.B."/>
        </authorList>
    </citation>
    <scope>NUCLEOTIDE SEQUENCE [LARGE SCALE GENOMIC DNA]</scope>
    <source>
        <strain evidence="6 7">LS</strain>
        <tissue evidence="6">Full body</tissue>
    </source>
</reference>